<dbReference type="GO" id="GO:0008168">
    <property type="term" value="F:methyltransferase activity"/>
    <property type="evidence" value="ECO:0007669"/>
    <property type="project" value="UniProtKB-KW"/>
</dbReference>
<reference evidence="4 5" key="1">
    <citation type="submission" date="2020-07" db="EMBL/GenBank/DDBJ databases">
        <title>Transfer of Campylobacter canadensis to the novel genus Avispirillum gen. nov., that also includes two novel species recovered from migratory waterfowl: Avispirillum anseris sp. nov. and Avispirillum brantae sp. nov.</title>
        <authorList>
            <person name="Miller W.G."/>
            <person name="Chapman M.H."/>
            <person name="Yee E."/>
            <person name="Inglis G.D."/>
        </authorList>
    </citation>
    <scope>NUCLEOTIDE SEQUENCE [LARGE SCALE GENOMIC DNA]</scope>
    <source>
        <strain evidence="4 5">L283</strain>
    </source>
</reference>
<keyword evidence="2" id="KW-0175">Coiled coil</keyword>
<evidence type="ECO:0000256" key="2">
    <source>
        <dbReference type="SAM" id="Coils"/>
    </source>
</evidence>
<comment type="caution">
    <text evidence="4">The sequence shown here is derived from an EMBL/GenBank/DDBJ whole genome shotgun (WGS) entry which is preliminary data.</text>
</comment>
<dbReference type="Pfam" id="PF11799">
    <property type="entry name" value="IMS_C"/>
    <property type="match status" value="1"/>
</dbReference>
<proteinExistence type="inferred from homology"/>
<dbReference type="Gene3D" id="1.10.150.20">
    <property type="entry name" value="5' to 3' exonuclease, C-terminal subdomain"/>
    <property type="match status" value="1"/>
</dbReference>
<organism evidence="4 5">
    <name type="scientific">Campylobacter canadensis</name>
    <dbReference type="NCBI Taxonomy" id="449520"/>
    <lineage>
        <taxon>Bacteria</taxon>
        <taxon>Pseudomonadati</taxon>
        <taxon>Campylobacterota</taxon>
        <taxon>Epsilonproteobacteria</taxon>
        <taxon>Campylobacterales</taxon>
        <taxon>Campylobacteraceae</taxon>
        <taxon>Campylobacter</taxon>
    </lineage>
</organism>
<dbReference type="PANTHER" id="PTHR11076">
    <property type="entry name" value="DNA REPAIR POLYMERASE UMUC / TRANSFERASE FAMILY MEMBER"/>
    <property type="match status" value="1"/>
</dbReference>
<dbReference type="InterPro" id="IPR001126">
    <property type="entry name" value="UmuC"/>
</dbReference>
<dbReference type="Proteomes" id="UP000786183">
    <property type="component" value="Unassembled WGS sequence"/>
</dbReference>
<gene>
    <name evidence="4" type="ORF">AVCANL283_07655</name>
</gene>
<dbReference type="PROSITE" id="PS50173">
    <property type="entry name" value="UMUC"/>
    <property type="match status" value="1"/>
</dbReference>
<keyword evidence="4" id="KW-0808">Transferase</keyword>
<keyword evidence="4" id="KW-0489">Methyltransferase</keyword>
<sequence length="480" mass="55518">MSNKLYAAIDLKSFYASVECVLRGLDPLKTNLVVADESRSINTICLAVSPALRSYNISGRLRLFELIARVNSINVSRKLKAKNRIFTAKSYDKTELDNDYSLELTYIIAKPRMATYIKYSSEINNIYLKYIDKKDIHIYSIDEVFIDLSPYIKLYKLNAYDLVKKIILDVLHSTKISASAGIGSNLYLAKVAMDILAKKQKDNNIAILDEENYKKLLWNYSPISDFWRVGKACALKLEKLGIKTMGDLARFSLKNEEKLYEVFGINAELLIDHAWAYEPCTMQDIKNYKSKNNSKTMAKVLYEPFSFSRARLVLKEMLDMLVLELVEKDLKTKQIVLDIKYDKESLNNKYTNVTKFNIQKKEILKNAHSSINLYKHTSSFHIIMNKTLELFDLIVDSRLFIRQINLTFNNVKDSKMIYNDSLFDVLDDKDNIKQQKEEKIQKLRLELNNKFGKNTIIKASNLDEELQYLNINSQLGGHNA</sequence>
<protein>
    <submittedName>
        <fullName evidence="4">DNA methylase</fullName>
    </submittedName>
</protein>
<feature type="coiled-coil region" evidence="2">
    <location>
        <begin position="426"/>
        <end position="453"/>
    </location>
</feature>
<dbReference type="InterPro" id="IPR017961">
    <property type="entry name" value="DNA_pol_Y-fam_little_finger"/>
</dbReference>
<comment type="similarity">
    <text evidence="1">Belongs to the DNA polymerase type-Y family.</text>
</comment>
<evidence type="ECO:0000313" key="4">
    <source>
        <dbReference type="EMBL" id="MBZ7987967.1"/>
    </source>
</evidence>
<dbReference type="Gene3D" id="3.30.70.270">
    <property type="match status" value="1"/>
</dbReference>
<dbReference type="Pfam" id="PF00817">
    <property type="entry name" value="IMS"/>
    <property type="match status" value="1"/>
</dbReference>
<accession>A0ABS7WUG3</accession>
<evidence type="ECO:0000259" key="3">
    <source>
        <dbReference type="PROSITE" id="PS50173"/>
    </source>
</evidence>
<name>A0ABS7WUG3_9BACT</name>
<evidence type="ECO:0000256" key="1">
    <source>
        <dbReference type="ARBA" id="ARBA00010945"/>
    </source>
</evidence>
<dbReference type="RefSeq" id="WP_224325519.1">
    <property type="nucleotide sequence ID" value="NZ_JACGBB010000021.1"/>
</dbReference>
<dbReference type="InterPro" id="IPR050116">
    <property type="entry name" value="DNA_polymerase-Y"/>
</dbReference>
<evidence type="ECO:0000313" key="5">
    <source>
        <dbReference type="Proteomes" id="UP000786183"/>
    </source>
</evidence>
<dbReference type="SUPFAM" id="SSF56672">
    <property type="entry name" value="DNA/RNA polymerases"/>
    <property type="match status" value="1"/>
</dbReference>
<dbReference type="PANTHER" id="PTHR11076:SF35">
    <property type="entry name" value="DNA REPAIR PROTEIN HOMOLOG YOBH"/>
    <property type="match status" value="1"/>
</dbReference>
<dbReference type="GO" id="GO:0032259">
    <property type="term" value="P:methylation"/>
    <property type="evidence" value="ECO:0007669"/>
    <property type="project" value="UniProtKB-KW"/>
</dbReference>
<keyword evidence="5" id="KW-1185">Reference proteome</keyword>
<dbReference type="EMBL" id="JACGBB010000021">
    <property type="protein sequence ID" value="MBZ7987967.1"/>
    <property type="molecule type" value="Genomic_DNA"/>
</dbReference>
<dbReference type="InterPro" id="IPR043128">
    <property type="entry name" value="Rev_trsase/Diguanyl_cyclase"/>
</dbReference>
<feature type="domain" description="UmuC" evidence="3">
    <location>
        <begin position="6"/>
        <end position="230"/>
    </location>
</feature>
<dbReference type="InterPro" id="IPR043502">
    <property type="entry name" value="DNA/RNA_pol_sf"/>
</dbReference>